<dbReference type="InterPro" id="IPR003789">
    <property type="entry name" value="Asn/Gln_tRNA_amidoTrase-B-like"/>
</dbReference>
<evidence type="ECO:0000256" key="5">
    <source>
        <dbReference type="ARBA" id="ARBA00022840"/>
    </source>
</evidence>
<evidence type="ECO:0000256" key="8">
    <source>
        <dbReference type="ARBA" id="ARBA00047380"/>
    </source>
</evidence>
<dbReference type="PROSITE" id="PS01234">
    <property type="entry name" value="GATB"/>
    <property type="match status" value="1"/>
</dbReference>
<comment type="similarity">
    <text evidence="1 10">Belongs to the GatB/GatE family. GatB subfamily.</text>
</comment>
<dbReference type="Gene3D" id="1.10.10.410">
    <property type="match status" value="1"/>
</dbReference>
<gene>
    <name evidence="10" type="primary">gatB</name>
    <name evidence="12" type="ORF">A2227_02240</name>
</gene>
<evidence type="ECO:0000313" key="12">
    <source>
        <dbReference type="EMBL" id="OGF27418.1"/>
    </source>
</evidence>
<evidence type="ECO:0000256" key="4">
    <source>
        <dbReference type="ARBA" id="ARBA00022741"/>
    </source>
</evidence>
<dbReference type="GO" id="GO:0005524">
    <property type="term" value="F:ATP binding"/>
    <property type="evidence" value="ECO:0007669"/>
    <property type="project" value="UniProtKB-KW"/>
</dbReference>
<dbReference type="FunFam" id="1.10.10.410:FF:000001">
    <property type="entry name" value="Aspartyl/glutamyl-tRNA(Asn/Gln) amidotransferase subunit B"/>
    <property type="match status" value="1"/>
</dbReference>
<dbReference type="NCBIfam" id="TIGR00133">
    <property type="entry name" value="gatB"/>
    <property type="match status" value="1"/>
</dbReference>
<dbReference type="InterPro" id="IPR004413">
    <property type="entry name" value="GatB"/>
</dbReference>
<dbReference type="Pfam" id="PF02637">
    <property type="entry name" value="GatB_Yqey"/>
    <property type="match status" value="1"/>
</dbReference>
<evidence type="ECO:0000256" key="2">
    <source>
        <dbReference type="ARBA" id="ARBA00011123"/>
    </source>
</evidence>
<keyword evidence="4 10" id="KW-0547">Nucleotide-binding</keyword>
<evidence type="ECO:0000256" key="3">
    <source>
        <dbReference type="ARBA" id="ARBA00022598"/>
    </source>
</evidence>
<dbReference type="InterPro" id="IPR023168">
    <property type="entry name" value="GatB_Yqey_C_2"/>
</dbReference>
<organism evidence="12 13">
    <name type="scientific">Candidatus Falkowbacteria bacterium RIFOXYA2_FULL_47_19</name>
    <dbReference type="NCBI Taxonomy" id="1797994"/>
    <lineage>
        <taxon>Bacteria</taxon>
        <taxon>Candidatus Falkowiibacteriota</taxon>
    </lineage>
</organism>
<dbReference type="SUPFAM" id="SSF55931">
    <property type="entry name" value="Glutamine synthetase/guanido kinase"/>
    <property type="match status" value="1"/>
</dbReference>
<dbReference type="SMART" id="SM00845">
    <property type="entry name" value="GatB_Yqey"/>
    <property type="match status" value="1"/>
</dbReference>
<keyword evidence="3 10" id="KW-0436">Ligase</keyword>
<name>A0A1F5SL06_9BACT</name>
<evidence type="ECO:0000256" key="9">
    <source>
        <dbReference type="ARBA" id="ARBA00047913"/>
    </source>
</evidence>
<comment type="function">
    <text evidence="7 10">Allows the formation of correctly charged Asn-tRNA(Asn) or Gln-tRNA(Gln) through the transamidation of misacylated Asp-tRNA(Asn) or Glu-tRNA(Gln) in organisms which lack either or both of asparaginyl-tRNA or glutaminyl-tRNA synthetases. The reaction takes place in the presence of glutamine and ATP through an activated phospho-Asp-tRNA(Asn) or phospho-Glu-tRNA(Gln).</text>
</comment>
<sequence>MEYDVIIGLEIHAELKTKSKMFCACDNDAEGKAPNTTVCPICMGHPGTLPSPNKQAIEWTILTGLALNCKIHDKSKFDRKNYFYPDLPKGYQISQYDLPFCYEGYLELDGNKVAITRIHLEEDTGKLTHPQGKNHSLVDFNRAGTPLMEMVTEPVIRDAATAKKFCQTFREILRYLDISDADMEKGQMRCEANVSLQARGSWKHENGQILPIGDHKLNPKVEVKNINSFRAVEKAINYEIKRQTEALTIDEEIVQETRGWDENRSVTVRQRIKESSADYRYFPEPDIPPINITPEMILKIRSALIELPPAKKIRFMEQYSLDAEAAEILTSDKNLAAYAENVISELREWIGANGDNWERQRKKLSKAASNWLVGELFMHLKKDNLTIKDVKITPENFAELITLVFQDKINSSVAQKILAIMYKKGGDPTNIMSDLGLEQLDDETELESIVASVLAENPTQVDEYRAGKTNILQFLVGKTMAATKGKANPKKAAEIIKRLLK</sequence>
<protein>
    <recommendedName>
        <fullName evidence="10">Aspartyl/glutamyl-tRNA(Asn/Gln) amidotransferase subunit B</fullName>
        <shortName evidence="10">Asp/Glu-ADT subunit B</shortName>
        <ecNumber evidence="10">6.3.5.-</ecNumber>
    </recommendedName>
</protein>
<dbReference type="PANTHER" id="PTHR11659">
    <property type="entry name" value="GLUTAMYL-TRNA GLN AMIDOTRANSFERASE SUBUNIT B MITOCHONDRIAL AND PROKARYOTIC PET112-RELATED"/>
    <property type="match status" value="1"/>
</dbReference>
<dbReference type="AlphaFoldDB" id="A0A1F5SL06"/>
<reference evidence="12 13" key="1">
    <citation type="journal article" date="2016" name="Nat. Commun.">
        <title>Thousands of microbial genomes shed light on interconnected biogeochemical processes in an aquifer system.</title>
        <authorList>
            <person name="Anantharaman K."/>
            <person name="Brown C.T."/>
            <person name="Hug L.A."/>
            <person name="Sharon I."/>
            <person name="Castelle C.J."/>
            <person name="Probst A.J."/>
            <person name="Thomas B.C."/>
            <person name="Singh A."/>
            <person name="Wilkins M.J."/>
            <person name="Karaoz U."/>
            <person name="Brodie E.L."/>
            <person name="Williams K.H."/>
            <person name="Hubbard S.S."/>
            <person name="Banfield J.F."/>
        </authorList>
    </citation>
    <scope>NUCLEOTIDE SEQUENCE [LARGE SCALE GENOMIC DNA]</scope>
</reference>
<dbReference type="GO" id="GO:0050567">
    <property type="term" value="F:glutaminyl-tRNA synthase (glutamine-hydrolyzing) activity"/>
    <property type="evidence" value="ECO:0007669"/>
    <property type="project" value="UniProtKB-UniRule"/>
</dbReference>
<dbReference type="InterPro" id="IPR006075">
    <property type="entry name" value="Asn/Gln-tRNA_Trfase_suB/E_cat"/>
</dbReference>
<evidence type="ECO:0000259" key="11">
    <source>
        <dbReference type="SMART" id="SM00845"/>
    </source>
</evidence>
<proteinExistence type="inferred from homology"/>
<evidence type="ECO:0000313" key="13">
    <source>
        <dbReference type="Proteomes" id="UP000178367"/>
    </source>
</evidence>
<dbReference type="NCBIfam" id="NF004012">
    <property type="entry name" value="PRK05477.1-2"/>
    <property type="match status" value="1"/>
</dbReference>
<dbReference type="InterPro" id="IPR014746">
    <property type="entry name" value="Gln_synth/guanido_kin_cat_dom"/>
</dbReference>
<comment type="subunit">
    <text evidence="2 10">Heterotrimer of A, B and C subunits.</text>
</comment>
<dbReference type="EC" id="6.3.5.-" evidence="10"/>
<dbReference type="HAMAP" id="MF_00121">
    <property type="entry name" value="GatB"/>
    <property type="match status" value="1"/>
</dbReference>
<dbReference type="Proteomes" id="UP000178367">
    <property type="component" value="Unassembled WGS sequence"/>
</dbReference>
<dbReference type="InterPro" id="IPR017958">
    <property type="entry name" value="Gln-tRNA_amidoTrfase_suB_CS"/>
</dbReference>
<keyword evidence="6 10" id="KW-0648">Protein biosynthesis</keyword>
<dbReference type="NCBIfam" id="NF004014">
    <property type="entry name" value="PRK05477.1-4"/>
    <property type="match status" value="1"/>
</dbReference>
<comment type="catalytic activity">
    <reaction evidence="9 10">
        <text>L-glutamyl-tRNA(Gln) + L-glutamine + ATP + H2O = L-glutaminyl-tRNA(Gln) + L-glutamate + ADP + phosphate + H(+)</text>
        <dbReference type="Rhea" id="RHEA:17521"/>
        <dbReference type="Rhea" id="RHEA-COMP:9681"/>
        <dbReference type="Rhea" id="RHEA-COMP:9684"/>
        <dbReference type="ChEBI" id="CHEBI:15377"/>
        <dbReference type="ChEBI" id="CHEBI:15378"/>
        <dbReference type="ChEBI" id="CHEBI:29985"/>
        <dbReference type="ChEBI" id="CHEBI:30616"/>
        <dbReference type="ChEBI" id="CHEBI:43474"/>
        <dbReference type="ChEBI" id="CHEBI:58359"/>
        <dbReference type="ChEBI" id="CHEBI:78520"/>
        <dbReference type="ChEBI" id="CHEBI:78521"/>
        <dbReference type="ChEBI" id="CHEBI:456216"/>
    </reaction>
</comment>
<comment type="catalytic activity">
    <reaction evidence="8 10">
        <text>L-aspartyl-tRNA(Asn) + L-glutamine + ATP + H2O = L-asparaginyl-tRNA(Asn) + L-glutamate + ADP + phosphate + 2 H(+)</text>
        <dbReference type="Rhea" id="RHEA:14513"/>
        <dbReference type="Rhea" id="RHEA-COMP:9674"/>
        <dbReference type="Rhea" id="RHEA-COMP:9677"/>
        <dbReference type="ChEBI" id="CHEBI:15377"/>
        <dbReference type="ChEBI" id="CHEBI:15378"/>
        <dbReference type="ChEBI" id="CHEBI:29985"/>
        <dbReference type="ChEBI" id="CHEBI:30616"/>
        <dbReference type="ChEBI" id="CHEBI:43474"/>
        <dbReference type="ChEBI" id="CHEBI:58359"/>
        <dbReference type="ChEBI" id="CHEBI:78515"/>
        <dbReference type="ChEBI" id="CHEBI:78516"/>
        <dbReference type="ChEBI" id="CHEBI:456216"/>
    </reaction>
</comment>
<dbReference type="Pfam" id="PF02934">
    <property type="entry name" value="GatB_N"/>
    <property type="match status" value="1"/>
</dbReference>
<feature type="domain" description="Asn/Gln amidotransferase" evidence="11">
    <location>
        <begin position="337"/>
        <end position="500"/>
    </location>
</feature>
<dbReference type="GO" id="GO:0006412">
    <property type="term" value="P:translation"/>
    <property type="evidence" value="ECO:0007669"/>
    <property type="project" value="UniProtKB-UniRule"/>
</dbReference>
<evidence type="ECO:0000256" key="7">
    <source>
        <dbReference type="ARBA" id="ARBA00024799"/>
    </source>
</evidence>
<dbReference type="EMBL" id="MFGB01000008">
    <property type="protein sequence ID" value="OGF27418.1"/>
    <property type="molecule type" value="Genomic_DNA"/>
</dbReference>
<keyword evidence="5 10" id="KW-0067">ATP-binding</keyword>
<dbReference type="SUPFAM" id="SSF89095">
    <property type="entry name" value="GatB/YqeY motif"/>
    <property type="match status" value="1"/>
</dbReference>
<comment type="caution">
    <text evidence="12">The sequence shown here is derived from an EMBL/GenBank/DDBJ whole genome shotgun (WGS) entry which is preliminary data.</text>
</comment>
<evidence type="ECO:0000256" key="10">
    <source>
        <dbReference type="HAMAP-Rule" id="MF_00121"/>
    </source>
</evidence>
<evidence type="ECO:0000256" key="1">
    <source>
        <dbReference type="ARBA" id="ARBA00005306"/>
    </source>
</evidence>
<dbReference type="STRING" id="1797994.A2227_02240"/>
<dbReference type="InterPro" id="IPR018027">
    <property type="entry name" value="Asn/Gln_amidotransferase"/>
</dbReference>
<accession>A0A1F5SL06</accession>
<dbReference type="GO" id="GO:0050566">
    <property type="term" value="F:asparaginyl-tRNA synthase (glutamine-hydrolyzing) activity"/>
    <property type="evidence" value="ECO:0007669"/>
    <property type="project" value="RHEA"/>
</dbReference>
<dbReference type="InterPro" id="IPR017959">
    <property type="entry name" value="Asn/Gln-tRNA_amidoTrfase_suB/E"/>
</dbReference>
<evidence type="ECO:0000256" key="6">
    <source>
        <dbReference type="ARBA" id="ARBA00022917"/>
    </source>
</evidence>